<keyword evidence="1" id="KW-0677">Repeat</keyword>
<name>A0A9P9DJF8_9PLEO</name>
<dbReference type="Gene3D" id="1.25.40.20">
    <property type="entry name" value="Ankyrin repeat-containing domain"/>
    <property type="match status" value="1"/>
</dbReference>
<proteinExistence type="predicted"/>
<feature type="non-terminal residue" evidence="4">
    <location>
        <position position="1"/>
    </location>
</feature>
<accession>A0A9P9DJF8</accession>
<comment type="caution">
    <text evidence="4">The sequence shown here is derived from an EMBL/GenBank/DDBJ whole genome shotgun (WGS) entry which is preliminary data.</text>
</comment>
<gene>
    <name evidence="4" type="ORF">B0J11DRAFT_417462</name>
</gene>
<evidence type="ECO:0000256" key="3">
    <source>
        <dbReference type="PROSITE-ProRule" id="PRU00023"/>
    </source>
</evidence>
<evidence type="ECO:0000313" key="5">
    <source>
        <dbReference type="Proteomes" id="UP000700596"/>
    </source>
</evidence>
<feature type="non-terminal residue" evidence="4">
    <location>
        <position position="67"/>
    </location>
</feature>
<dbReference type="OrthoDB" id="539213at2759"/>
<dbReference type="GO" id="GO:0004842">
    <property type="term" value="F:ubiquitin-protein transferase activity"/>
    <property type="evidence" value="ECO:0007669"/>
    <property type="project" value="TreeGrafter"/>
</dbReference>
<feature type="repeat" description="ANK" evidence="3">
    <location>
        <begin position="1"/>
        <end position="33"/>
    </location>
</feature>
<dbReference type="GO" id="GO:0085020">
    <property type="term" value="P:protein K6-linked ubiquitination"/>
    <property type="evidence" value="ECO:0007669"/>
    <property type="project" value="TreeGrafter"/>
</dbReference>
<dbReference type="PANTHER" id="PTHR24171">
    <property type="entry name" value="ANKYRIN REPEAT DOMAIN-CONTAINING PROTEIN 39-RELATED"/>
    <property type="match status" value="1"/>
</dbReference>
<dbReference type="InterPro" id="IPR002110">
    <property type="entry name" value="Ankyrin_rpt"/>
</dbReference>
<dbReference type="PANTHER" id="PTHR24171:SF8">
    <property type="entry name" value="BRCA1-ASSOCIATED RING DOMAIN PROTEIN 1"/>
    <property type="match status" value="1"/>
</dbReference>
<feature type="repeat" description="ANK" evidence="3">
    <location>
        <begin position="34"/>
        <end position="66"/>
    </location>
</feature>
<evidence type="ECO:0000313" key="4">
    <source>
        <dbReference type="EMBL" id="KAH7120014.1"/>
    </source>
</evidence>
<dbReference type="AlphaFoldDB" id="A0A9P9DJF8"/>
<reference evidence="4" key="1">
    <citation type="journal article" date="2021" name="Nat. Commun.">
        <title>Genetic determinants of endophytism in the Arabidopsis root mycobiome.</title>
        <authorList>
            <person name="Mesny F."/>
            <person name="Miyauchi S."/>
            <person name="Thiergart T."/>
            <person name="Pickel B."/>
            <person name="Atanasova L."/>
            <person name="Karlsson M."/>
            <person name="Huettel B."/>
            <person name="Barry K.W."/>
            <person name="Haridas S."/>
            <person name="Chen C."/>
            <person name="Bauer D."/>
            <person name="Andreopoulos W."/>
            <person name="Pangilinan J."/>
            <person name="LaButti K."/>
            <person name="Riley R."/>
            <person name="Lipzen A."/>
            <person name="Clum A."/>
            <person name="Drula E."/>
            <person name="Henrissat B."/>
            <person name="Kohler A."/>
            <person name="Grigoriev I.V."/>
            <person name="Martin F.M."/>
            <person name="Hacquard S."/>
        </authorList>
    </citation>
    <scope>NUCLEOTIDE SEQUENCE</scope>
    <source>
        <strain evidence="4">MPI-CAGE-CH-0243</strain>
    </source>
</reference>
<dbReference type="PROSITE" id="PS50088">
    <property type="entry name" value="ANK_REPEAT"/>
    <property type="match status" value="2"/>
</dbReference>
<evidence type="ECO:0000256" key="1">
    <source>
        <dbReference type="ARBA" id="ARBA00022737"/>
    </source>
</evidence>
<dbReference type="EMBL" id="JAGMWT010000011">
    <property type="protein sequence ID" value="KAH7120014.1"/>
    <property type="molecule type" value="Genomic_DNA"/>
</dbReference>
<dbReference type="InterPro" id="IPR036770">
    <property type="entry name" value="Ankyrin_rpt-contain_sf"/>
</dbReference>
<dbReference type="SMART" id="SM00248">
    <property type="entry name" value="ANK"/>
    <property type="match status" value="2"/>
</dbReference>
<dbReference type="Proteomes" id="UP000700596">
    <property type="component" value="Unassembled WGS sequence"/>
</dbReference>
<organism evidence="4 5">
    <name type="scientific">Dendryphion nanum</name>
    <dbReference type="NCBI Taxonomy" id="256645"/>
    <lineage>
        <taxon>Eukaryota</taxon>
        <taxon>Fungi</taxon>
        <taxon>Dikarya</taxon>
        <taxon>Ascomycota</taxon>
        <taxon>Pezizomycotina</taxon>
        <taxon>Dothideomycetes</taxon>
        <taxon>Pleosporomycetidae</taxon>
        <taxon>Pleosporales</taxon>
        <taxon>Torulaceae</taxon>
        <taxon>Dendryphion</taxon>
    </lineage>
</organism>
<dbReference type="SUPFAM" id="SSF48403">
    <property type="entry name" value="Ankyrin repeat"/>
    <property type="match status" value="1"/>
</dbReference>
<sequence>EMPLHWAVNNGYATSEVAGILVEHGADLEARNGDGETPLHRAVISCNTDITKALAQAGANFSAKDGK</sequence>
<dbReference type="PROSITE" id="PS50297">
    <property type="entry name" value="ANK_REP_REGION"/>
    <property type="match status" value="2"/>
</dbReference>
<evidence type="ECO:0000256" key="2">
    <source>
        <dbReference type="ARBA" id="ARBA00023043"/>
    </source>
</evidence>
<dbReference type="Pfam" id="PF12796">
    <property type="entry name" value="Ank_2"/>
    <property type="match status" value="1"/>
</dbReference>
<keyword evidence="2 3" id="KW-0040">ANK repeat</keyword>
<keyword evidence="5" id="KW-1185">Reference proteome</keyword>
<protein>
    <submittedName>
        <fullName evidence="4">Ankyrin repeat-containing domain protein</fullName>
    </submittedName>
</protein>